<protein>
    <recommendedName>
        <fullName evidence="4">Mannosylglycerate synthase GT domain-containing protein</fullName>
    </recommendedName>
</protein>
<dbReference type="EMBL" id="MHJD01000005">
    <property type="protein sequence ID" value="OGY62652.1"/>
    <property type="molecule type" value="Genomic_DNA"/>
</dbReference>
<accession>A0A1G1ZDF6</accession>
<organism evidence="5 6">
    <name type="scientific">Candidatus Colwellbacteria bacterium RIFCSPLOWO2_12_FULL_46_17</name>
    <dbReference type="NCBI Taxonomy" id="1797695"/>
    <lineage>
        <taxon>Bacteria</taxon>
        <taxon>Candidatus Colwelliibacteriota</taxon>
    </lineage>
</organism>
<dbReference type="PANTHER" id="PTHR48090">
    <property type="entry name" value="UNDECAPRENYL-PHOSPHATE 4-DEOXY-4-FORMAMIDO-L-ARABINOSE TRANSFERASE-RELATED"/>
    <property type="match status" value="1"/>
</dbReference>
<name>A0A1G1ZDF6_9BACT</name>
<evidence type="ECO:0000256" key="1">
    <source>
        <dbReference type="ARBA" id="ARBA00006739"/>
    </source>
</evidence>
<dbReference type="Proteomes" id="UP000177801">
    <property type="component" value="Unassembled WGS sequence"/>
</dbReference>
<dbReference type="InterPro" id="IPR029044">
    <property type="entry name" value="Nucleotide-diphossugar_trans"/>
</dbReference>
<feature type="domain" description="Mannosylglycerate synthase GT" evidence="4">
    <location>
        <begin position="90"/>
        <end position="228"/>
    </location>
</feature>
<comment type="similarity">
    <text evidence="1">Belongs to the glycosyltransferase 2 family.</text>
</comment>
<evidence type="ECO:0000256" key="2">
    <source>
        <dbReference type="ARBA" id="ARBA00022676"/>
    </source>
</evidence>
<dbReference type="SUPFAM" id="SSF53448">
    <property type="entry name" value="Nucleotide-diphospho-sugar transferases"/>
    <property type="match status" value="1"/>
</dbReference>
<comment type="caution">
    <text evidence="5">The sequence shown here is derived from an EMBL/GenBank/DDBJ whole genome shotgun (WGS) entry which is preliminary data.</text>
</comment>
<dbReference type="InterPro" id="IPR054145">
    <property type="entry name" value="MGS_GT"/>
</dbReference>
<dbReference type="GO" id="GO:0016757">
    <property type="term" value="F:glycosyltransferase activity"/>
    <property type="evidence" value="ECO:0007669"/>
    <property type="project" value="UniProtKB-KW"/>
</dbReference>
<dbReference type="AlphaFoldDB" id="A0A1G1ZDF6"/>
<keyword evidence="2" id="KW-0328">Glycosyltransferase</keyword>
<keyword evidence="3" id="KW-0808">Transferase</keyword>
<dbReference type="Gene3D" id="3.90.550.10">
    <property type="entry name" value="Spore Coat Polysaccharide Biosynthesis Protein SpsA, Chain A"/>
    <property type="match status" value="1"/>
</dbReference>
<evidence type="ECO:0000313" key="5">
    <source>
        <dbReference type="EMBL" id="OGY62652.1"/>
    </source>
</evidence>
<reference evidence="5 6" key="1">
    <citation type="journal article" date="2016" name="Nat. Commun.">
        <title>Thousands of microbial genomes shed light on interconnected biogeochemical processes in an aquifer system.</title>
        <authorList>
            <person name="Anantharaman K."/>
            <person name="Brown C.T."/>
            <person name="Hug L.A."/>
            <person name="Sharon I."/>
            <person name="Castelle C.J."/>
            <person name="Probst A.J."/>
            <person name="Thomas B.C."/>
            <person name="Singh A."/>
            <person name="Wilkins M.J."/>
            <person name="Karaoz U."/>
            <person name="Brodie E.L."/>
            <person name="Williams K.H."/>
            <person name="Hubbard S.S."/>
            <person name="Banfield J.F."/>
        </authorList>
    </citation>
    <scope>NUCLEOTIDE SEQUENCE [LARGE SCALE GENOMIC DNA]</scope>
</reference>
<dbReference type="Pfam" id="PF21969">
    <property type="entry name" value="MGS_GT"/>
    <property type="match status" value="1"/>
</dbReference>
<dbReference type="InterPro" id="IPR050256">
    <property type="entry name" value="Glycosyltransferase_2"/>
</dbReference>
<proteinExistence type="inferred from homology"/>
<sequence>MAMRVKIRPPKIRAPQILPRRPEIIVGIPTYNEEENISNITKIVDSGLSKYFPDKKALIINVDSNSTDSTRRAFLSTRTKTPKQYLESPRGKGASLKQLFGYFLGVESATVLVIIDANVTTASSRWVRNLATPILKGFDHVFPAYNNHEYDASVTNHFCYPVIRGVLGVDLRHPVVGETAMSRKAVDRLYNRAWPPAANYYGIDVLAALSSIFGELRIAQAYLGECKYDVDTERLAERFEHRAATLFEKLDKRVHVWKNDVPTRRPPYFFKGNRMSKTHTAKVDYKALNEFAIKEFAKNKANIKKIIGSELYRKLSGMFKSGAKLSISAEAWADIVFIFVKASKVSPARRAKALRPLYFGRFVTFYREFMDKSHTISDRAIVEQAELFFKKRGVLTS</sequence>
<dbReference type="PANTHER" id="PTHR48090:SF10">
    <property type="entry name" value="GLUCOSYL-3-PHOSPHOGLYCERATE SYNTHASE"/>
    <property type="match status" value="1"/>
</dbReference>
<evidence type="ECO:0000259" key="4">
    <source>
        <dbReference type="Pfam" id="PF21969"/>
    </source>
</evidence>
<evidence type="ECO:0000313" key="6">
    <source>
        <dbReference type="Proteomes" id="UP000177801"/>
    </source>
</evidence>
<evidence type="ECO:0000256" key="3">
    <source>
        <dbReference type="ARBA" id="ARBA00022679"/>
    </source>
</evidence>
<gene>
    <name evidence="5" type="ORF">A3G58_00575</name>
</gene>